<dbReference type="InterPro" id="IPR023330">
    <property type="entry name" value="Rhabdovirus_ncapsid_N"/>
</dbReference>
<organism evidence="13">
    <name type="scientific">Hermetia illucens sigma-like virus 1</name>
    <dbReference type="NCBI Taxonomy" id="3139867"/>
    <lineage>
        <taxon>Viruses</taxon>
        <taxon>Riboviria</taxon>
        <taxon>Orthornavirae</taxon>
        <taxon>Negarnaviricota</taxon>
        <taxon>Haploviricotina</taxon>
        <taxon>Monjiviricetes</taxon>
        <taxon>Mononegavirales</taxon>
        <taxon>Rhabdoviridae</taxon>
        <taxon>Alpharhabdovirinae</taxon>
        <taxon>Sigmavirus</taxon>
    </lineage>
</organism>
<keyword evidence="9" id="KW-1035">Host cytoplasm</keyword>
<keyword evidence="6" id="KW-0946">Virion</keyword>
<evidence type="ECO:0000256" key="2">
    <source>
        <dbReference type="ARBA" id="ARBA00004328"/>
    </source>
</evidence>
<dbReference type="GO" id="GO:0003723">
    <property type="term" value="F:RNA binding"/>
    <property type="evidence" value="ECO:0007669"/>
    <property type="project" value="UniProtKB-KW"/>
</dbReference>
<dbReference type="EMBL" id="PP968023">
    <property type="protein sequence ID" value="XCN29340.1"/>
    <property type="molecule type" value="Genomic_RNA"/>
</dbReference>
<accession>A0AAU8KYS9</accession>
<dbReference type="GO" id="GO:0019013">
    <property type="term" value="C:viral nucleocapsid"/>
    <property type="evidence" value="ECO:0007669"/>
    <property type="project" value="UniProtKB-KW"/>
</dbReference>
<proteinExistence type="predicted"/>
<evidence type="ECO:0000313" key="13">
    <source>
        <dbReference type="EMBL" id="XCN29340.1"/>
    </source>
</evidence>
<dbReference type="GO" id="GO:1990904">
    <property type="term" value="C:ribonucleoprotein complex"/>
    <property type="evidence" value="ECO:0007669"/>
    <property type="project" value="UniProtKB-KW"/>
</dbReference>
<dbReference type="Gene3D" id="1.10.3570.10">
    <property type="entry name" value="Rhabdovirus nucleocapsid protein like domain"/>
    <property type="match status" value="1"/>
</dbReference>
<keyword evidence="5" id="KW-0167">Capsid protein</keyword>
<evidence type="ECO:0000256" key="8">
    <source>
        <dbReference type="ARBA" id="ARBA00023086"/>
    </source>
</evidence>
<dbReference type="SUPFAM" id="SSF140809">
    <property type="entry name" value="Rhabdovirus nucleoprotein-like"/>
    <property type="match status" value="1"/>
</dbReference>
<evidence type="ECO:0000256" key="9">
    <source>
        <dbReference type="ARBA" id="ARBA00023200"/>
    </source>
</evidence>
<dbReference type="Gene3D" id="1.10.3610.10">
    <property type="entry name" value="Nucleoprotein"/>
    <property type="match status" value="1"/>
</dbReference>
<comment type="subcellular location">
    <subcellularLocation>
        <location evidence="1">Host cytoplasm</location>
    </subcellularLocation>
    <subcellularLocation>
        <location evidence="2">Virion</location>
    </subcellularLocation>
</comment>
<evidence type="ECO:0000256" key="4">
    <source>
        <dbReference type="ARBA" id="ARBA00022497"/>
    </source>
</evidence>
<sequence>MTEKRTAIYSIKQDKVYSIAEPEFLKTFDYPSKKLEELGGKPPLHLSLSTDSSLDTARVWAYAFVAGSEIGPGVVLEYLYHLYLTINENLSTPWTSYKIVIGEKDVGPLDLLNIKISKDVKPAPTIDNPMTLTAEDDLYMLIIIMGLYRYSKCHPRQQPSISTKIESLAGQFRSSSKLIINVDMCGKSGLLLSDNNEFEMLASALDMFLNKFPNHKFARARIGTIVFRYSGCSAFADLSFLAKTIGAEQTYSVVWWFFSDSLDKEVTRMLLTSEEETGARNSYFPYMMGFKLCDSCPYSASNNPSVHLITHIVGSLFAIPRSINAIMIDHSAPVTLSVNAAIIFCAQKGLTNLEQRFASPEAAQAIRERERDRARLEAEQGDLDLGSIDLQSQLKDPDDWLIYYKSRNWVFGYMEYQNIKRAVESIPATREGSIGEWVKNQFLLQLKHEQV</sequence>
<dbReference type="GO" id="GO:0030430">
    <property type="term" value="C:host cell cytoplasm"/>
    <property type="evidence" value="ECO:0007669"/>
    <property type="project" value="UniProtKB-SubCell"/>
</dbReference>
<keyword evidence="8" id="KW-0543">Viral nucleoprotein</keyword>
<name>A0AAU8KYS9_9RHAB</name>
<keyword evidence="10" id="KW-0687">Ribonucleoprotein</keyword>
<dbReference type="InterPro" id="IPR023331">
    <property type="entry name" value="Rhabdovirus_ncapsid_C"/>
</dbReference>
<evidence type="ECO:0000256" key="7">
    <source>
        <dbReference type="ARBA" id="ARBA00022884"/>
    </source>
</evidence>
<feature type="domain" description="Rhabdovirus nucleocapsid" evidence="12">
    <location>
        <begin position="25"/>
        <end position="426"/>
    </location>
</feature>
<evidence type="ECO:0000256" key="5">
    <source>
        <dbReference type="ARBA" id="ARBA00022561"/>
    </source>
</evidence>
<dbReference type="InterPro" id="IPR000448">
    <property type="entry name" value="Rhabdo_ncapsid"/>
</dbReference>
<dbReference type="Pfam" id="PF00945">
    <property type="entry name" value="Rhabdo_ncap"/>
    <property type="match status" value="1"/>
</dbReference>
<dbReference type="InterPro" id="IPR035961">
    <property type="entry name" value="Rhabdovirus_nucleoprotein-like"/>
</dbReference>
<evidence type="ECO:0000256" key="10">
    <source>
        <dbReference type="ARBA" id="ARBA00023274"/>
    </source>
</evidence>
<protein>
    <recommendedName>
        <fullName evidence="3">Nucleoprotein</fullName>
    </recommendedName>
    <alternativeName>
        <fullName evidence="11">Nucleocapsid protein</fullName>
    </alternativeName>
</protein>
<reference evidence="13" key="1">
    <citation type="submission" date="2024-06" db="EMBL/GenBank/DDBJ databases">
        <title>Detection of known and novel virus sequences in the black solider fly and expression of host antiviral pathways.</title>
        <authorList>
            <person name="Walt H.K."/>
        </authorList>
    </citation>
    <scope>NUCLEOTIDE SEQUENCE</scope>
    <source>
        <strain evidence="13">HiSv1_gcl5_c</strain>
    </source>
</reference>
<evidence type="ECO:0000256" key="11">
    <source>
        <dbReference type="ARBA" id="ARBA00033344"/>
    </source>
</evidence>
<evidence type="ECO:0000256" key="3">
    <source>
        <dbReference type="ARBA" id="ARBA00014389"/>
    </source>
</evidence>
<keyword evidence="7" id="KW-0694">RNA-binding</keyword>
<evidence type="ECO:0000256" key="6">
    <source>
        <dbReference type="ARBA" id="ARBA00022844"/>
    </source>
</evidence>
<dbReference type="GO" id="GO:0019029">
    <property type="term" value="C:helical viral capsid"/>
    <property type="evidence" value="ECO:0007669"/>
    <property type="project" value="UniProtKB-KW"/>
</dbReference>
<keyword evidence="4" id="KW-1139">Helical capsid protein</keyword>
<evidence type="ECO:0000256" key="1">
    <source>
        <dbReference type="ARBA" id="ARBA00004192"/>
    </source>
</evidence>
<evidence type="ECO:0000259" key="12">
    <source>
        <dbReference type="Pfam" id="PF00945"/>
    </source>
</evidence>